<evidence type="ECO:0000313" key="1">
    <source>
        <dbReference type="EMBL" id="KAJ0090537.1"/>
    </source>
</evidence>
<dbReference type="Proteomes" id="UP001164250">
    <property type="component" value="Chromosome 8"/>
</dbReference>
<keyword evidence="2" id="KW-1185">Reference proteome</keyword>
<comment type="caution">
    <text evidence="1">The sequence shown here is derived from an EMBL/GenBank/DDBJ whole genome shotgun (WGS) entry which is preliminary data.</text>
</comment>
<sequence>MERIYEAAVKGSVISLLNVLNEQPLVLDRLLVGCYTETPLHVASMLGHEEFVHEILRRKPELARELDYRKASPLHLATAKGYLGIVQKLVRVHPEICFVCDEDGRNPLHIAAMKGHVSVLKELVKARADAARVLMERGETILHLCVQYNQLEAMKLLMETMNDHEFANSKDDDGQTILHLAVAHKQVKVIKFFVTSGSIEVNALNANGLTALDILTRSKRNVKDWEIGELLRGVGAISTKNTQLNSKGKDTKKVIRETQKDRFEKVQGSLMVVASVIATITYQNAINPPGGRWQENSPSDERQSEQHTAGYPILDDEKLFVFVVVNTIGFVASLSIILLLISGIPFIRSKFFMWILIVIMWVAVTTTAISYLLSISIFSKTDNMYYAANYVGIVWFILITILLIVHLIRLIVKLIKCIRNLIRRIWRSSRSNSQYGSV</sequence>
<proteinExistence type="predicted"/>
<protein>
    <submittedName>
        <fullName evidence="1">Uncharacterized protein</fullName>
    </submittedName>
</protein>
<dbReference type="EMBL" id="CM047904">
    <property type="protein sequence ID" value="KAJ0090537.1"/>
    <property type="molecule type" value="Genomic_DNA"/>
</dbReference>
<organism evidence="1 2">
    <name type="scientific">Pistacia atlantica</name>
    <dbReference type="NCBI Taxonomy" id="434234"/>
    <lineage>
        <taxon>Eukaryota</taxon>
        <taxon>Viridiplantae</taxon>
        <taxon>Streptophyta</taxon>
        <taxon>Embryophyta</taxon>
        <taxon>Tracheophyta</taxon>
        <taxon>Spermatophyta</taxon>
        <taxon>Magnoliopsida</taxon>
        <taxon>eudicotyledons</taxon>
        <taxon>Gunneridae</taxon>
        <taxon>Pentapetalae</taxon>
        <taxon>rosids</taxon>
        <taxon>malvids</taxon>
        <taxon>Sapindales</taxon>
        <taxon>Anacardiaceae</taxon>
        <taxon>Pistacia</taxon>
    </lineage>
</organism>
<accession>A0ACC1AV61</accession>
<name>A0ACC1AV61_9ROSI</name>
<evidence type="ECO:0000313" key="2">
    <source>
        <dbReference type="Proteomes" id="UP001164250"/>
    </source>
</evidence>
<gene>
    <name evidence="1" type="ORF">Patl1_13800</name>
</gene>
<reference evidence="2" key="1">
    <citation type="journal article" date="2023" name="G3 (Bethesda)">
        <title>Genome assembly and association tests identify interacting loci associated with vigor, precocity, and sex in interspecific pistachio rootstocks.</title>
        <authorList>
            <person name="Palmer W."/>
            <person name="Jacygrad E."/>
            <person name="Sagayaradj S."/>
            <person name="Cavanaugh K."/>
            <person name="Han R."/>
            <person name="Bertier L."/>
            <person name="Beede B."/>
            <person name="Kafkas S."/>
            <person name="Golino D."/>
            <person name="Preece J."/>
            <person name="Michelmore R."/>
        </authorList>
    </citation>
    <scope>NUCLEOTIDE SEQUENCE [LARGE SCALE GENOMIC DNA]</scope>
</reference>